<name>A0A4C1SGF9_EUMVA</name>
<feature type="region of interest" description="Disordered" evidence="1">
    <location>
        <begin position="1"/>
        <end position="20"/>
    </location>
</feature>
<dbReference type="EMBL" id="BGZK01000005">
    <property type="protein sequence ID" value="GBP00191.1"/>
    <property type="molecule type" value="Genomic_DNA"/>
</dbReference>
<evidence type="ECO:0000256" key="1">
    <source>
        <dbReference type="SAM" id="MobiDB-lite"/>
    </source>
</evidence>
<accession>A0A4C1SGF9</accession>
<gene>
    <name evidence="2" type="ORF">EVAR_823_1</name>
</gene>
<keyword evidence="3" id="KW-1185">Reference proteome</keyword>
<feature type="region of interest" description="Disordered" evidence="1">
    <location>
        <begin position="28"/>
        <end position="62"/>
    </location>
</feature>
<protein>
    <submittedName>
        <fullName evidence="2">Uncharacterized protein</fullName>
    </submittedName>
</protein>
<sequence>MNQFAQNNDEEAMKEKGHQKMCSTGFTHVTSRSTTSKGAWAGGEGPILRGVRQNGRLDNRVPGYTNKKLCPVKHKSDSRCGTVVI</sequence>
<comment type="caution">
    <text evidence="2">The sequence shown here is derived from an EMBL/GenBank/DDBJ whole genome shotgun (WGS) entry which is preliminary data.</text>
</comment>
<proteinExistence type="predicted"/>
<dbReference type="Proteomes" id="UP000299102">
    <property type="component" value="Unassembled WGS sequence"/>
</dbReference>
<feature type="compositionally biased region" description="Polar residues" evidence="1">
    <location>
        <begin position="28"/>
        <end position="37"/>
    </location>
</feature>
<evidence type="ECO:0000313" key="2">
    <source>
        <dbReference type="EMBL" id="GBP00191.1"/>
    </source>
</evidence>
<organism evidence="2 3">
    <name type="scientific">Eumeta variegata</name>
    <name type="common">Bagworm moth</name>
    <name type="synonym">Eumeta japonica</name>
    <dbReference type="NCBI Taxonomy" id="151549"/>
    <lineage>
        <taxon>Eukaryota</taxon>
        <taxon>Metazoa</taxon>
        <taxon>Ecdysozoa</taxon>
        <taxon>Arthropoda</taxon>
        <taxon>Hexapoda</taxon>
        <taxon>Insecta</taxon>
        <taxon>Pterygota</taxon>
        <taxon>Neoptera</taxon>
        <taxon>Endopterygota</taxon>
        <taxon>Lepidoptera</taxon>
        <taxon>Glossata</taxon>
        <taxon>Ditrysia</taxon>
        <taxon>Tineoidea</taxon>
        <taxon>Psychidae</taxon>
        <taxon>Oiketicinae</taxon>
        <taxon>Eumeta</taxon>
    </lineage>
</organism>
<evidence type="ECO:0000313" key="3">
    <source>
        <dbReference type="Proteomes" id="UP000299102"/>
    </source>
</evidence>
<dbReference type="AlphaFoldDB" id="A0A4C1SGF9"/>
<reference evidence="2 3" key="1">
    <citation type="journal article" date="2019" name="Commun. Biol.">
        <title>The bagworm genome reveals a unique fibroin gene that provides high tensile strength.</title>
        <authorList>
            <person name="Kono N."/>
            <person name="Nakamura H."/>
            <person name="Ohtoshi R."/>
            <person name="Tomita M."/>
            <person name="Numata K."/>
            <person name="Arakawa K."/>
        </authorList>
    </citation>
    <scope>NUCLEOTIDE SEQUENCE [LARGE SCALE GENOMIC DNA]</scope>
</reference>